<evidence type="ECO:0000313" key="2">
    <source>
        <dbReference type="EMBL" id="CAE0664680.1"/>
    </source>
</evidence>
<protein>
    <submittedName>
        <fullName evidence="2">Uncharacterized protein</fullName>
    </submittedName>
</protein>
<dbReference type="EMBL" id="HBIV01022641">
    <property type="protein sequence ID" value="CAE0664680.1"/>
    <property type="molecule type" value="Transcribed_RNA"/>
</dbReference>
<proteinExistence type="predicted"/>
<name>A0A7S3YX28_9EUKA</name>
<accession>A0A7S3YX28</accession>
<dbReference type="AlphaFoldDB" id="A0A7S3YX28"/>
<gene>
    <name evidence="2" type="ORF">LGLO00237_LOCUS16285</name>
</gene>
<organism evidence="2">
    <name type="scientific">Lotharella globosa</name>
    <dbReference type="NCBI Taxonomy" id="91324"/>
    <lineage>
        <taxon>Eukaryota</taxon>
        <taxon>Sar</taxon>
        <taxon>Rhizaria</taxon>
        <taxon>Cercozoa</taxon>
        <taxon>Chlorarachniophyceae</taxon>
        <taxon>Lotharella</taxon>
    </lineage>
</organism>
<evidence type="ECO:0000256" key="1">
    <source>
        <dbReference type="SAM" id="MobiDB-lite"/>
    </source>
</evidence>
<feature type="compositionally biased region" description="Basic residues" evidence="1">
    <location>
        <begin position="58"/>
        <end position="74"/>
    </location>
</feature>
<feature type="region of interest" description="Disordered" evidence="1">
    <location>
        <begin position="58"/>
        <end position="79"/>
    </location>
</feature>
<reference evidence="2" key="1">
    <citation type="submission" date="2021-01" db="EMBL/GenBank/DDBJ databases">
        <authorList>
            <person name="Corre E."/>
            <person name="Pelletier E."/>
            <person name="Niang G."/>
            <person name="Scheremetjew M."/>
            <person name="Finn R."/>
            <person name="Kale V."/>
            <person name="Holt S."/>
            <person name="Cochrane G."/>
            <person name="Meng A."/>
            <person name="Brown T."/>
            <person name="Cohen L."/>
        </authorList>
    </citation>
    <scope>NUCLEOTIDE SEQUENCE</scope>
    <source>
        <strain evidence="2">CCCM811</strain>
    </source>
</reference>
<sequence length="101" mass="11551">MFSLVVLFLLFFFWVDFFPSFFRILSSLYVDMAGRNVIETMKSSRAIPYINTVMTPKKNLKKKKKKKEEKKTRKAGASSGGNCCPLCILKVVLAESCIVSW</sequence>